<dbReference type="GO" id="GO:0005840">
    <property type="term" value="C:ribosome"/>
    <property type="evidence" value="ECO:0007669"/>
    <property type="project" value="UniProtKB-KW"/>
</dbReference>
<evidence type="ECO:0000259" key="3">
    <source>
        <dbReference type="Pfam" id="PF00338"/>
    </source>
</evidence>
<dbReference type="EMBL" id="KP165388">
    <property type="protein sequence ID" value="AJF22916.1"/>
    <property type="molecule type" value="Genomic_DNA"/>
</dbReference>
<accession>A0A0B5GCV0</accession>
<dbReference type="InterPro" id="IPR036838">
    <property type="entry name" value="Ribosomal_uS10_dom_sf"/>
</dbReference>
<evidence type="ECO:0000256" key="2">
    <source>
        <dbReference type="ARBA" id="ARBA00023274"/>
    </source>
</evidence>
<sequence length="208" mass="24401">MFSLTKLIKSSSYHSLSNIIFFRSFRKRTFQNSYRLIKKCYSQYITFLVFFLQKQKKFILTQIYNHFFSVEFTNLLNTNSKSSSLSRLLLLDNFYFSPISSFNNSIYSVTFGSLDKSIYYQLLKYIYFYSFLYGVIGSSTVTSVSLPSSKSIYTVLRSPHTDKKSREQFILLKNKNIAYLPSYFNVNSLSLITHVLNVNSFTKTVEFN</sequence>
<dbReference type="GeneID" id="22976097"/>
<dbReference type="RefSeq" id="YP_009118123.1">
    <property type="nucleotide sequence ID" value="NC_026312.1"/>
</dbReference>
<name>A0A0B5GCV0_STALP</name>
<geneLocation type="mitochondrion" evidence="4"/>
<reference evidence="4" key="1">
    <citation type="journal article" date="2014" name="Nucleic Acids Res.">
        <title>Widespread occurrence of organelle genome-encoded 5S rRNAs including permuted molecules.</title>
        <authorList>
            <person name="Valach M."/>
            <person name="Burger G."/>
            <person name="Gray M.W."/>
            <person name="Lang B.F."/>
        </authorList>
    </citation>
    <scope>NUCLEOTIDE SEQUENCE</scope>
    <source>
        <strain evidence="4">ATCC 50324</strain>
    </source>
</reference>
<evidence type="ECO:0000256" key="1">
    <source>
        <dbReference type="ARBA" id="ARBA00022980"/>
    </source>
</evidence>
<proteinExistence type="predicted"/>
<dbReference type="Gene3D" id="3.30.70.600">
    <property type="entry name" value="Ribosomal protein S10 domain"/>
    <property type="match status" value="1"/>
</dbReference>
<dbReference type="InterPro" id="IPR027486">
    <property type="entry name" value="Ribosomal_uS10_dom"/>
</dbReference>
<keyword evidence="2" id="KW-0687">Ribonucleoprotein</keyword>
<dbReference type="SUPFAM" id="SSF54999">
    <property type="entry name" value="Ribosomal protein S10"/>
    <property type="match status" value="1"/>
</dbReference>
<organism evidence="4">
    <name type="scientific">Stachyamoeba lipophora</name>
    <dbReference type="NCBI Taxonomy" id="463046"/>
    <lineage>
        <taxon>Eukaryota</taxon>
        <taxon>Discoba</taxon>
        <taxon>Heterolobosea</taxon>
        <taxon>Tetramitia</taxon>
        <taxon>Eutetramitia</taxon>
        <taxon>Gruberellidae</taxon>
        <taxon>Stachyamoeba</taxon>
    </lineage>
</organism>
<gene>
    <name evidence="4" type="primary">rps10</name>
</gene>
<dbReference type="Pfam" id="PF00338">
    <property type="entry name" value="Ribosomal_S10"/>
    <property type="match status" value="1"/>
</dbReference>
<keyword evidence="4" id="KW-0496">Mitochondrion</keyword>
<feature type="domain" description="Small ribosomal subunit protein uS10" evidence="3">
    <location>
        <begin position="137"/>
        <end position="171"/>
    </location>
</feature>
<evidence type="ECO:0000313" key="4">
    <source>
        <dbReference type="EMBL" id="AJF22916.1"/>
    </source>
</evidence>
<dbReference type="GO" id="GO:1990904">
    <property type="term" value="C:ribonucleoprotein complex"/>
    <property type="evidence" value="ECO:0007669"/>
    <property type="project" value="UniProtKB-KW"/>
</dbReference>
<protein>
    <submittedName>
        <fullName evidence="4">Ribosomal protein S10</fullName>
    </submittedName>
</protein>
<keyword evidence="1 4" id="KW-0689">Ribosomal protein</keyword>
<dbReference type="AlphaFoldDB" id="A0A0B5GCV0"/>